<keyword evidence="6 9" id="KW-0067">ATP-binding</keyword>
<keyword evidence="12" id="KW-1185">Reference proteome</keyword>
<protein>
    <recommendedName>
        <fullName evidence="2">mitogen-activated protein kinase kinase kinase</fullName>
        <ecNumber evidence="2">2.7.11.25</ecNumber>
    </recommendedName>
</protein>
<keyword evidence="4 9" id="KW-0547">Nucleotide-binding</keyword>
<comment type="catalytic activity">
    <reaction evidence="8">
        <text>L-seryl-[protein] + ATP = O-phospho-L-seryl-[protein] + ADP + H(+)</text>
        <dbReference type="Rhea" id="RHEA:17989"/>
        <dbReference type="Rhea" id="RHEA-COMP:9863"/>
        <dbReference type="Rhea" id="RHEA-COMP:11604"/>
        <dbReference type="ChEBI" id="CHEBI:15378"/>
        <dbReference type="ChEBI" id="CHEBI:29999"/>
        <dbReference type="ChEBI" id="CHEBI:30616"/>
        <dbReference type="ChEBI" id="CHEBI:83421"/>
        <dbReference type="ChEBI" id="CHEBI:456216"/>
        <dbReference type="EC" id="2.7.11.25"/>
    </reaction>
</comment>
<dbReference type="PANTHER" id="PTHR48016">
    <property type="entry name" value="MAP KINASE KINASE KINASE SSK2-RELATED-RELATED"/>
    <property type="match status" value="1"/>
</dbReference>
<comment type="catalytic activity">
    <reaction evidence="7">
        <text>L-threonyl-[protein] + ATP = O-phospho-L-threonyl-[protein] + ADP + H(+)</text>
        <dbReference type="Rhea" id="RHEA:46608"/>
        <dbReference type="Rhea" id="RHEA-COMP:11060"/>
        <dbReference type="Rhea" id="RHEA-COMP:11605"/>
        <dbReference type="ChEBI" id="CHEBI:15378"/>
        <dbReference type="ChEBI" id="CHEBI:30013"/>
        <dbReference type="ChEBI" id="CHEBI:30616"/>
        <dbReference type="ChEBI" id="CHEBI:61977"/>
        <dbReference type="ChEBI" id="CHEBI:456216"/>
        <dbReference type="EC" id="2.7.11.25"/>
    </reaction>
</comment>
<dbReference type="Pfam" id="PF00069">
    <property type="entry name" value="Pkinase"/>
    <property type="match status" value="1"/>
</dbReference>
<feature type="region of interest" description="Disordered" evidence="10">
    <location>
        <begin position="633"/>
        <end position="655"/>
    </location>
</feature>
<evidence type="ECO:0000256" key="3">
    <source>
        <dbReference type="ARBA" id="ARBA00022679"/>
    </source>
</evidence>
<dbReference type="CDD" id="cd06606">
    <property type="entry name" value="STKc_MAPKKK"/>
    <property type="match status" value="1"/>
</dbReference>
<evidence type="ECO:0000313" key="12">
    <source>
        <dbReference type="Proteomes" id="UP000694864"/>
    </source>
</evidence>
<keyword evidence="3" id="KW-0808">Transferase</keyword>
<dbReference type="GeneID" id="104744764"/>
<evidence type="ECO:0000256" key="6">
    <source>
        <dbReference type="ARBA" id="ARBA00022840"/>
    </source>
</evidence>
<dbReference type="RefSeq" id="XP_010464167.1">
    <property type="nucleotide sequence ID" value="XM_010465865.2"/>
</dbReference>
<reference evidence="12" key="1">
    <citation type="journal article" date="2014" name="Nat. Commun.">
        <title>The emerging biofuel crop Camelina sativa retains a highly undifferentiated hexaploid genome structure.</title>
        <authorList>
            <person name="Kagale S."/>
            <person name="Koh C."/>
            <person name="Nixon J."/>
            <person name="Bollina V."/>
            <person name="Clarke W.E."/>
            <person name="Tuteja R."/>
            <person name="Spillane C."/>
            <person name="Robinson S.J."/>
            <person name="Links M.G."/>
            <person name="Clarke C."/>
            <person name="Higgins E.E."/>
            <person name="Huebert T."/>
            <person name="Sharpe A.G."/>
            <person name="Parkin I.A."/>
        </authorList>
    </citation>
    <scope>NUCLEOTIDE SEQUENCE [LARGE SCALE GENOMIC DNA]</scope>
    <source>
        <strain evidence="12">cv. DH55</strain>
    </source>
</reference>
<dbReference type="PROSITE" id="PS50011">
    <property type="entry name" value="PROTEIN_KINASE_DOM"/>
    <property type="match status" value="1"/>
</dbReference>
<dbReference type="GO" id="GO:0016301">
    <property type="term" value="F:kinase activity"/>
    <property type="evidence" value="ECO:0007669"/>
    <property type="project" value="UniProtKB-KW"/>
</dbReference>
<evidence type="ECO:0000256" key="1">
    <source>
        <dbReference type="ARBA" id="ARBA00006529"/>
    </source>
</evidence>
<dbReference type="PROSITE" id="PS00108">
    <property type="entry name" value="PROTEIN_KINASE_ST"/>
    <property type="match status" value="1"/>
</dbReference>
<feature type="compositionally biased region" description="Polar residues" evidence="10">
    <location>
        <begin position="585"/>
        <end position="611"/>
    </location>
</feature>
<evidence type="ECO:0000256" key="2">
    <source>
        <dbReference type="ARBA" id="ARBA00012406"/>
    </source>
</evidence>
<dbReference type="SUPFAM" id="SSF56112">
    <property type="entry name" value="Protein kinase-like (PK-like)"/>
    <property type="match status" value="1"/>
</dbReference>
<dbReference type="SMART" id="SM00220">
    <property type="entry name" value="S_TKc"/>
    <property type="match status" value="1"/>
</dbReference>
<sequence length="655" mass="72198">MQDILGSVRRSLVFRSSLAGDDGSGGGGLSGFVGKINSSIRSSRIGLFTKPPPGLRAPRKEEEPSSSIRWRKGELIGCGAFGRVYMGMNLDSGELLAIKQVLIAPSSASKEKTQDHIRELEEEVQLLKNLSHPNIVRYLGTVRESDSLNILMEFVSGGSISSLLEKFGSFPEPVIIMYTKQILLGLEYLHKNGIMHRDIKGANILVDNKGCIRLADFGASKKVVELATVNGAKSMKGTPYWMAPEVILQTGHSFSADIWSVGCTVIEMATGKPPWSEQYQQQFAAVIHIGRTKAHPPIPEDLSPDAKDFLLKCLHKEPSLRLSASELLQHPFVTGERQESYSAYSNSLTECGNPIATQGMNVRSSINSLIRRSTCSGLKDVCELGSLRSSTIYTQKSNNSRYCLGDGDSDDLCQTDMDDLCNIESVRTNVFSQSTDLNKSFNPMSDSTDNWSCKFDESPEMMRSKSNMLSYQAAELKSGVPCDEETNLTFAGGSSVAEDDYKATELKIKSFLDEKAHDLKRLQTPLLEEFHNAMNPGIPQGARGDINSFKLPNLPTISKSPKRLPSRRLSAISDAMPSPLKSSKRTLNTSRVMQPGTEPSQVSESIKKGVTNSRCFSEIRRKWEEELYEELERHRENMRHTGPGGKTPLSSAHKG</sequence>
<keyword evidence="5 13" id="KW-0418">Kinase</keyword>
<dbReference type="Gene3D" id="1.10.510.10">
    <property type="entry name" value="Transferase(Phosphotransferase) domain 1"/>
    <property type="match status" value="1"/>
</dbReference>
<evidence type="ECO:0000256" key="9">
    <source>
        <dbReference type="PROSITE-ProRule" id="PRU10141"/>
    </source>
</evidence>
<dbReference type="PROSITE" id="PS00107">
    <property type="entry name" value="PROTEIN_KINASE_ATP"/>
    <property type="match status" value="1"/>
</dbReference>
<dbReference type="Proteomes" id="UP000694864">
    <property type="component" value="Chromosome 15"/>
</dbReference>
<evidence type="ECO:0000256" key="7">
    <source>
        <dbReference type="ARBA" id="ARBA00047559"/>
    </source>
</evidence>
<comment type="similarity">
    <text evidence="1">Belongs to the protein kinase superfamily. STE Ser/Thr protein kinase family. MAP kinase kinase kinase subfamily.</text>
</comment>
<evidence type="ECO:0000313" key="13">
    <source>
        <dbReference type="RefSeq" id="XP_010464167.1"/>
    </source>
</evidence>
<dbReference type="InterPro" id="IPR008271">
    <property type="entry name" value="Ser/Thr_kinase_AS"/>
</dbReference>
<evidence type="ECO:0000256" key="5">
    <source>
        <dbReference type="ARBA" id="ARBA00022777"/>
    </source>
</evidence>
<evidence type="ECO:0000256" key="4">
    <source>
        <dbReference type="ARBA" id="ARBA00022741"/>
    </source>
</evidence>
<dbReference type="InterPro" id="IPR050538">
    <property type="entry name" value="MAP_kinase_kinase_kinase"/>
</dbReference>
<feature type="domain" description="Protein kinase" evidence="11">
    <location>
        <begin position="70"/>
        <end position="333"/>
    </location>
</feature>
<dbReference type="EC" id="2.7.11.25" evidence="2"/>
<gene>
    <name evidence="13" type="primary">LOC104744764</name>
</gene>
<reference evidence="13" key="2">
    <citation type="submission" date="2025-08" db="UniProtKB">
        <authorList>
            <consortium name="RefSeq"/>
        </authorList>
    </citation>
    <scope>IDENTIFICATION</scope>
    <source>
        <tissue evidence="13">Leaf</tissue>
    </source>
</reference>
<name>A0ABM0W0Z5_CAMSA</name>
<accession>A0ABM0W0Z5</accession>
<feature type="binding site" evidence="9">
    <location>
        <position position="99"/>
    </location>
    <ligand>
        <name>ATP</name>
        <dbReference type="ChEBI" id="CHEBI:30616"/>
    </ligand>
</feature>
<evidence type="ECO:0000256" key="10">
    <source>
        <dbReference type="SAM" id="MobiDB-lite"/>
    </source>
</evidence>
<dbReference type="PANTHER" id="PTHR48016:SF56">
    <property type="entry name" value="MAPKK KINASE"/>
    <property type="match status" value="1"/>
</dbReference>
<feature type="region of interest" description="Disordered" evidence="10">
    <location>
        <begin position="573"/>
        <end position="611"/>
    </location>
</feature>
<evidence type="ECO:0000259" key="11">
    <source>
        <dbReference type="PROSITE" id="PS50011"/>
    </source>
</evidence>
<dbReference type="InterPro" id="IPR017441">
    <property type="entry name" value="Protein_kinase_ATP_BS"/>
</dbReference>
<proteinExistence type="inferred from homology"/>
<evidence type="ECO:0000256" key="8">
    <source>
        <dbReference type="ARBA" id="ARBA00048329"/>
    </source>
</evidence>
<organism evidence="12 13">
    <name type="scientific">Camelina sativa</name>
    <name type="common">False flax</name>
    <name type="synonym">Myagrum sativum</name>
    <dbReference type="NCBI Taxonomy" id="90675"/>
    <lineage>
        <taxon>Eukaryota</taxon>
        <taxon>Viridiplantae</taxon>
        <taxon>Streptophyta</taxon>
        <taxon>Embryophyta</taxon>
        <taxon>Tracheophyta</taxon>
        <taxon>Spermatophyta</taxon>
        <taxon>Magnoliopsida</taxon>
        <taxon>eudicotyledons</taxon>
        <taxon>Gunneridae</taxon>
        <taxon>Pentapetalae</taxon>
        <taxon>rosids</taxon>
        <taxon>malvids</taxon>
        <taxon>Brassicales</taxon>
        <taxon>Brassicaceae</taxon>
        <taxon>Camelineae</taxon>
        <taxon>Camelina</taxon>
    </lineage>
</organism>
<feature type="region of interest" description="Disordered" evidence="10">
    <location>
        <begin position="47"/>
        <end position="66"/>
    </location>
</feature>
<dbReference type="InterPro" id="IPR011009">
    <property type="entry name" value="Kinase-like_dom_sf"/>
</dbReference>
<dbReference type="InterPro" id="IPR000719">
    <property type="entry name" value="Prot_kinase_dom"/>
</dbReference>